<dbReference type="GO" id="GO:0008757">
    <property type="term" value="F:S-adenosylmethionine-dependent methyltransferase activity"/>
    <property type="evidence" value="ECO:0007669"/>
    <property type="project" value="InterPro"/>
</dbReference>
<dbReference type="EMBL" id="QPJQ01000023">
    <property type="protein sequence ID" value="RCX00365.1"/>
    <property type="molecule type" value="Genomic_DNA"/>
</dbReference>
<dbReference type="Proteomes" id="UP000253506">
    <property type="component" value="Unassembled WGS sequence"/>
</dbReference>
<sequence length="327" mass="37367">MNNQFYREFEDVFRGGSDVIQNRLQQYLPIVNYVKESFLSPYALDLGCGRGEWLTFCKNNDISAKGIDLDEAMLKECLEAGFDVEVVDALAYLKCLDSESVTLISSFHMIEHLPFESTYELIEEAYRVLQPGGVILLETPNSENIIVGTNNFYIDPTHIKPIPNQLLSFVMDYLGFKNKKVLRVNGSNLSSDSLLNIIQNVSPDYSVLGIKNGKNIEKFNEIYLNGIGSSFFDVVSEYDLLHKKDIDIIKNEVQFLKNEIARLEFEVNKSIFDHTKNKLKFIIKKILSYSPSLDAKARSVYSRYNGKMNDKVPMSSVAKKIYKKLKK</sequence>
<keyword evidence="2" id="KW-0808">Transferase</keyword>
<keyword evidence="2" id="KW-0489">Methyltransferase</keyword>
<comment type="caution">
    <text evidence="2">The sequence shown here is derived from an EMBL/GenBank/DDBJ whole genome shotgun (WGS) entry which is preliminary data.</text>
</comment>
<dbReference type="Gene3D" id="3.40.50.150">
    <property type="entry name" value="Vaccinia Virus protein VP39"/>
    <property type="match status" value="1"/>
</dbReference>
<dbReference type="PANTHER" id="PTHR43591:SF110">
    <property type="entry name" value="RHODANESE DOMAIN-CONTAINING PROTEIN"/>
    <property type="match status" value="1"/>
</dbReference>
<dbReference type="InterPro" id="IPR029063">
    <property type="entry name" value="SAM-dependent_MTases_sf"/>
</dbReference>
<proteinExistence type="predicted"/>
<protein>
    <submittedName>
        <fullName evidence="2">O-antigen chain-terminating methyltransferase</fullName>
    </submittedName>
</protein>
<accession>A0A368ZTQ0</accession>
<dbReference type="RefSeq" id="WP_181858549.1">
    <property type="nucleotide sequence ID" value="NZ_QPJQ01000023.1"/>
</dbReference>
<name>A0A368ZTQ0_9GAMM</name>
<evidence type="ECO:0000259" key="1">
    <source>
        <dbReference type="Pfam" id="PF08241"/>
    </source>
</evidence>
<gene>
    <name evidence="2" type="ORF">DFP77_12314</name>
</gene>
<evidence type="ECO:0000313" key="2">
    <source>
        <dbReference type="EMBL" id="RCX00365.1"/>
    </source>
</evidence>
<dbReference type="CDD" id="cd02440">
    <property type="entry name" value="AdoMet_MTases"/>
    <property type="match status" value="1"/>
</dbReference>
<evidence type="ECO:0000313" key="3">
    <source>
        <dbReference type="Proteomes" id="UP000253506"/>
    </source>
</evidence>
<organism evidence="2 3">
    <name type="scientific">Marinomonas foliarum</name>
    <dbReference type="NCBI Taxonomy" id="491950"/>
    <lineage>
        <taxon>Bacteria</taxon>
        <taxon>Pseudomonadati</taxon>
        <taxon>Pseudomonadota</taxon>
        <taxon>Gammaproteobacteria</taxon>
        <taxon>Oceanospirillales</taxon>
        <taxon>Oceanospirillaceae</taxon>
        <taxon>Marinomonas</taxon>
    </lineage>
</organism>
<dbReference type="InterPro" id="IPR013216">
    <property type="entry name" value="Methyltransf_11"/>
</dbReference>
<dbReference type="Pfam" id="PF08241">
    <property type="entry name" value="Methyltransf_11"/>
    <property type="match status" value="1"/>
</dbReference>
<feature type="domain" description="Methyltransferase type 11" evidence="1">
    <location>
        <begin position="44"/>
        <end position="136"/>
    </location>
</feature>
<dbReference type="SUPFAM" id="SSF53335">
    <property type="entry name" value="S-adenosyl-L-methionine-dependent methyltransferases"/>
    <property type="match status" value="1"/>
</dbReference>
<dbReference type="GO" id="GO:0032259">
    <property type="term" value="P:methylation"/>
    <property type="evidence" value="ECO:0007669"/>
    <property type="project" value="UniProtKB-KW"/>
</dbReference>
<dbReference type="AlphaFoldDB" id="A0A368ZTQ0"/>
<dbReference type="PANTHER" id="PTHR43591">
    <property type="entry name" value="METHYLTRANSFERASE"/>
    <property type="match status" value="1"/>
</dbReference>
<reference evidence="2 3" key="1">
    <citation type="submission" date="2018-07" db="EMBL/GenBank/DDBJ databases">
        <title>Genomic Encyclopedia of Type Strains, Phase III (KMG-III): the genomes of soil and plant-associated and newly described type strains.</title>
        <authorList>
            <person name="Whitman W."/>
        </authorList>
    </citation>
    <scope>NUCLEOTIDE SEQUENCE [LARGE SCALE GENOMIC DNA]</scope>
    <source>
        <strain evidence="2 3">CECT 7731</strain>
    </source>
</reference>